<dbReference type="SUPFAM" id="SSF48452">
    <property type="entry name" value="TPR-like"/>
    <property type="match status" value="1"/>
</dbReference>
<sequence>MGARRWGRLWLPRCRGSDRLSLQSCYKAYEYLGFIMEKEQSYKDAAANYELAWKYSHYANPAVGFKLAFNYLKGKKFVEAIEVCHNVLEKYPNYPKIREEILVKAQGSLRA</sequence>
<dbReference type="GO" id="GO:0061512">
    <property type="term" value="P:protein localization to cilium"/>
    <property type="evidence" value="ECO:0007669"/>
    <property type="project" value="TreeGrafter"/>
</dbReference>
<proteinExistence type="predicted"/>
<name>S7MJ36_MYOBR</name>
<evidence type="ECO:0000259" key="1">
    <source>
        <dbReference type="Pfam" id="PF25063"/>
    </source>
</evidence>
<dbReference type="Pfam" id="PF25063">
    <property type="entry name" value="ARM_TT21_C"/>
    <property type="match status" value="1"/>
</dbReference>
<organism evidence="2 3">
    <name type="scientific">Myotis brandtii</name>
    <name type="common">Brandt's bat</name>
    <dbReference type="NCBI Taxonomy" id="109478"/>
    <lineage>
        <taxon>Eukaryota</taxon>
        <taxon>Metazoa</taxon>
        <taxon>Chordata</taxon>
        <taxon>Craniata</taxon>
        <taxon>Vertebrata</taxon>
        <taxon>Euteleostomi</taxon>
        <taxon>Mammalia</taxon>
        <taxon>Eutheria</taxon>
        <taxon>Laurasiatheria</taxon>
        <taxon>Chiroptera</taxon>
        <taxon>Yangochiroptera</taxon>
        <taxon>Vespertilionidae</taxon>
        <taxon>Myotis</taxon>
    </lineage>
</organism>
<dbReference type="PANTHER" id="PTHR14699">
    <property type="entry name" value="STI2 PROTEIN-RELATED"/>
    <property type="match status" value="1"/>
</dbReference>
<dbReference type="InterPro" id="IPR056834">
    <property type="entry name" value="ARM_TT21_C"/>
</dbReference>
<dbReference type="GO" id="GO:0005929">
    <property type="term" value="C:cilium"/>
    <property type="evidence" value="ECO:0007669"/>
    <property type="project" value="GOC"/>
</dbReference>
<dbReference type="InterPro" id="IPR040364">
    <property type="entry name" value="TTC21A/TTC21B"/>
</dbReference>
<feature type="domain" description="Tetratricopeptide repeat protein 21A/21B C-terminal ARM" evidence="1">
    <location>
        <begin position="23"/>
        <end position="106"/>
    </location>
</feature>
<accession>S7MJ36</accession>
<dbReference type="GO" id="GO:0030991">
    <property type="term" value="C:intraciliary transport particle A"/>
    <property type="evidence" value="ECO:0007669"/>
    <property type="project" value="TreeGrafter"/>
</dbReference>
<gene>
    <name evidence="2" type="ORF">D623_10018822</name>
</gene>
<dbReference type="Proteomes" id="UP000052978">
    <property type="component" value="Unassembled WGS sequence"/>
</dbReference>
<dbReference type="EMBL" id="KE161472">
    <property type="protein sequence ID" value="EPQ04071.1"/>
    <property type="molecule type" value="Genomic_DNA"/>
</dbReference>
<evidence type="ECO:0000313" key="2">
    <source>
        <dbReference type="EMBL" id="EPQ04071.1"/>
    </source>
</evidence>
<reference evidence="2 3" key="1">
    <citation type="journal article" date="2013" name="Nat. Commun.">
        <title>Genome analysis reveals insights into physiology and longevity of the Brandt's bat Myotis brandtii.</title>
        <authorList>
            <person name="Seim I."/>
            <person name="Fang X."/>
            <person name="Xiong Z."/>
            <person name="Lobanov A.V."/>
            <person name="Huang Z."/>
            <person name="Ma S."/>
            <person name="Feng Y."/>
            <person name="Turanov A.A."/>
            <person name="Zhu Y."/>
            <person name="Lenz T.L."/>
            <person name="Gerashchenko M.V."/>
            <person name="Fan D."/>
            <person name="Hee Yim S."/>
            <person name="Yao X."/>
            <person name="Jordan D."/>
            <person name="Xiong Y."/>
            <person name="Ma Y."/>
            <person name="Lyapunov A.N."/>
            <person name="Chen G."/>
            <person name="Kulakova O.I."/>
            <person name="Sun Y."/>
            <person name="Lee S.G."/>
            <person name="Bronson R.T."/>
            <person name="Moskalev A.A."/>
            <person name="Sunyaev S.R."/>
            <person name="Zhang G."/>
            <person name="Krogh A."/>
            <person name="Wang J."/>
            <person name="Gladyshev V.N."/>
        </authorList>
    </citation>
    <scope>NUCLEOTIDE SEQUENCE [LARGE SCALE GENOMIC DNA]</scope>
</reference>
<dbReference type="Gene3D" id="1.25.40.10">
    <property type="entry name" value="Tetratricopeptide repeat domain"/>
    <property type="match status" value="1"/>
</dbReference>
<dbReference type="AlphaFoldDB" id="S7MJ36"/>
<keyword evidence="3" id="KW-1185">Reference proteome</keyword>
<dbReference type="InterPro" id="IPR011990">
    <property type="entry name" value="TPR-like_helical_dom_sf"/>
</dbReference>
<evidence type="ECO:0000313" key="3">
    <source>
        <dbReference type="Proteomes" id="UP000052978"/>
    </source>
</evidence>
<protein>
    <submittedName>
        <fullName evidence="2">Tetratricopeptide repeat protein 21A</fullName>
    </submittedName>
</protein>
<dbReference type="PANTHER" id="PTHR14699:SF2">
    <property type="entry name" value="TETRATRICOPEPTIDE REPEAT PROTEIN 21A"/>
    <property type="match status" value="1"/>
</dbReference>
<dbReference type="GO" id="GO:0035721">
    <property type="term" value="P:intraciliary retrograde transport"/>
    <property type="evidence" value="ECO:0007669"/>
    <property type="project" value="TreeGrafter"/>
</dbReference>